<evidence type="ECO:0000313" key="3">
    <source>
        <dbReference type="EMBL" id="CAF0733811.1"/>
    </source>
</evidence>
<dbReference type="CDD" id="cd04301">
    <property type="entry name" value="NAT_SF"/>
    <property type="match status" value="1"/>
</dbReference>
<dbReference type="GO" id="GO:0008080">
    <property type="term" value="F:N-acetyltransferase activity"/>
    <property type="evidence" value="ECO:0007669"/>
    <property type="project" value="InterPro"/>
</dbReference>
<evidence type="ECO:0000313" key="5">
    <source>
        <dbReference type="EMBL" id="CAF4262038.1"/>
    </source>
</evidence>
<dbReference type="PANTHER" id="PTHR13947">
    <property type="entry name" value="GNAT FAMILY N-ACETYLTRANSFERASE"/>
    <property type="match status" value="1"/>
</dbReference>
<dbReference type="Proteomes" id="UP000663860">
    <property type="component" value="Unassembled WGS sequence"/>
</dbReference>
<sequence length="252" mass="29968">MQSNDIDTNSTVLIRTLHPTKSEIEQCYNITRSVFKEYGQSDEMITKYMIEQDMSDIEENYLKLPRSHWWVAVIGQNIIGQVGLQPMSVGDRELYNKLIMDKSLRFYEDIHPDEICELRRMAVLSEYQNQHIGRKLLQTFIDFVRKQDYKAIHLTTGIVMKKACNFYERCGFQHGQIFRYTIDFNELISKDKKDIAVDSKKTDKITKFFGTPVVFNTLNDLTDNDWEQINQPKMIMEMESKYFYVQNFWMKL</sequence>
<evidence type="ECO:0000256" key="1">
    <source>
        <dbReference type="ARBA" id="ARBA00022679"/>
    </source>
</evidence>
<organism evidence="3 7">
    <name type="scientific">Adineta steineri</name>
    <dbReference type="NCBI Taxonomy" id="433720"/>
    <lineage>
        <taxon>Eukaryota</taxon>
        <taxon>Metazoa</taxon>
        <taxon>Spiralia</taxon>
        <taxon>Gnathifera</taxon>
        <taxon>Rotifera</taxon>
        <taxon>Eurotatoria</taxon>
        <taxon>Bdelloidea</taxon>
        <taxon>Adinetida</taxon>
        <taxon>Adinetidae</taxon>
        <taxon>Adineta</taxon>
    </lineage>
</organism>
<dbReference type="PROSITE" id="PS51186">
    <property type="entry name" value="GNAT"/>
    <property type="match status" value="1"/>
</dbReference>
<dbReference type="Proteomes" id="UP000663868">
    <property type="component" value="Unassembled WGS sequence"/>
</dbReference>
<dbReference type="InterPro" id="IPR050769">
    <property type="entry name" value="NAT_camello-type"/>
</dbReference>
<dbReference type="AlphaFoldDB" id="A0A813N6I4"/>
<reference evidence="3" key="1">
    <citation type="submission" date="2021-02" db="EMBL/GenBank/DDBJ databases">
        <authorList>
            <person name="Nowell W R."/>
        </authorList>
    </citation>
    <scope>NUCLEOTIDE SEQUENCE</scope>
</reference>
<name>A0A813N6I4_9BILA</name>
<comment type="caution">
    <text evidence="3">The sequence shown here is derived from an EMBL/GenBank/DDBJ whole genome shotgun (WGS) entry which is preliminary data.</text>
</comment>
<evidence type="ECO:0000313" key="7">
    <source>
        <dbReference type="Proteomes" id="UP000663860"/>
    </source>
</evidence>
<dbReference type="InterPro" id="IPR016181">
    <property type="entry name" value="Acyl_CoA_acyltransferase"/>
</dbReference>
<dbReference type="SUPFAM" id="SSF55729">
    <property type="entry name" value="Acyl-CoA N-acyltransferases (Nat)"/>
    <property type="match status" value="1"/>
</dbReference>
<dbReference type="EMBL" id="CAJNOG010000039">
    <property type="protein sequence ID" value="CAF0821503.1"/>
    <property type="molecule type" value="Genomic_DNA"/>
</dbReference>
<evidence type="ECO:0000259" key="2">
    <source>
        <dbReference type="PROSITE" id="PS51186"/>
    </source>
</evidence>
<gene>
    <name evidence="3" type="ORF">IZO911_LOCUS3069</name>
    <name evidence="4" type="ORF">JYZ213_LOCUS6337</name>
    <name evidence="6" type="ORF">KXQ929_LOCUS44533</name>
    <name evidence="5" type="ORF">OXD698_LOCUS44030</name>
</gene>
<dbReference type="EMBL" id="CAJNOE010000015">
    <property type="protein sequence ID" value="CAF0733811.1"/>
    <property type="molecule type" value="Genomic_DNA"/>
</dbReference>
<protein>
    <recommendedName>
        <fullName evidence="2">N-acetyltransferase domain-containing protein</fullName>
    </recommendedName>
</protein>
<dbReference type="InterPro" id="IPR000182">
    <property type="entry name" value="GNAT_dom"/>
</dbReference>
<feature type="domain" description="N-acetyltransferase" evidence="2">
    <location>
        <begin position="12"/>
        <end position="194"/>
    </location>
</feature>
<keyword evidence="1" id="KW-0808">Transferase</keyword>
<dbReference type="Pfam" id="PF00583">
    <property type="entry name" value="Acetyltransf_1"/>
    <property type="match status" value="1"/>
</dbReference>
<dbReference type="Gene3D" id="3.40.630.30">
    <property type="match status" value="1"/>
</dbReference>
<evidence type="ECO:0000313" key="6">
    <source>
        <dbReference type="EMBL" id="CAF4282713.1"/>
    </source>
</evidence>
<dbReference type="EMBL" id="CAJOAZ010013080">
    <property type="protein sequence ID" value="CAF4262038.1"/>
    <property type="molecule type" value="Genomic_DNA"/>
</dbReference>
<dbReference type="PANTHER" id="PTHR13947:SF37">
    <property type="entry name" value="LD18367P"/>
    <property type="match status" value="1"/>
</dbReference>
<dbReference type="Proteomes" id="UP000663845">
    <property type="component" value="Unassembled WGS sequence"/>
</dbReference>
<proteinExistence type="predicted"/>
<accession>A0A813N6I4</accession>
<dbReference type="EMBL" id="CAJOBB010012869">
    <property type="protein sequence ID" value="CAF4282713.1"/>
    <property type="molecule type" value="Genomic_DNA"/>
</dbReference>
<evidence type="ECO:0000313" key="4">
    <source>
        <dbReference type="EMBL" id="CAF0821503.1"/>
    </source>
</evidence>
<dbReference type="Proteomes" id="UP000663844">
    <property type="component" value="Unassembled WGS sequence"/>
</dbReference>